<gene>
    <name evidence="1" type="ORF">HXX08_00820</name>
    <name evidence="2" type="ORF">OZ401_002083</name>
</gene>
<proteinExistence type="predicted"/>
<evidence type="ECO:0008006" key="5">
    <source>
        <dbReference type="Google" id="ProtNLM"/>
    </source>
</evidence>
<evidence type="ECO:0000313" key="3">
    <source>
        <dbReference type="Proteomes" id="UP000521676"/>
    </source>
</evidence>
<protein>
    <recommendedName>
        <fullName evidence="5">Helix-turn-helix domain-containing protein</fullName>
    </recommendedName>
</protein>
<keyword evidence="4" id="KW-1185">Reference proteome</keyword>
<reference evidence="2" key="2">
    <citation type="journal article" date="2024" name="Nature">
        <title>Anoxygenic phototroph of the Chloroflexota uses a type I reaction centre.</title>
        <authorList>
            <person name="Tsuji J.M."/>
            <person name="Shaw N.A."/>
            <person name="Nagashima S."/>
            <person name="Venkiteswaran J.J."/>
            <person name="Schiff S.L."/>
            <person name="Watanabe T."/>
            <person name="Fukui M."/>
            <person name="Hanada S."/>
            <person name="Tank M."/>
            <person name="Neufeld J.D."/>
        </authorList>
    </citation>
    <scope>NUCLEOTIDE SEQUENCE</scope>
    <source>
        <strain evidence="2">L227-S17</strain>
    </source>
</reference>
<dbReference type="EMBL" id="CP128399">
    <property type="protein sequence ID" value="WJW66290.1"/>
    <property type="molecule type" value="Genomic_DNA"/>
</dbReference>
<dbReference type="EMBL" id="JACATZ010000001">
    <property type="protein sequence ID" value="NWJ44398.1"/>
    <property type="molecule type" value="Genomic_DNA"/>
</dbReference>
<organism evidence="1 3">
    <name type="scientific">Candidatus Chlorohelix allophototropha</name>
    <dbReference type="NCBI Taxonomy" id="3003348"/>
    <lineage>
        <taxon>Bacteria</taxon>
        <taxon>Bacillati</taxon>
        <taxon>Chloroflexota</taxon>
        <taxon>Chloroflexia</taxon>
        <taxon>Candidatus Chloroheliales</taxon>
        <taxon>Candidatus Chloroheliaceae</taxon>
        <taxon>Candidatus Chlorohelix</taxon>
    </lineage>
</organism>
<sequence length="145" mass="16227">MSNDSKIIRPAFMDAVEAAANLKTDRQTVLQYIQEGKLKSFGGKSGNPFVRTADVDALAAVLGILPTKEEEPPDPRTVQKNDPVRKIKLRIQQDAKWNELSESDMRLWAKEIDPVTFVSMRKVATEAISKLESLIKIIDETSKSK</sequence>
<reference evidence="1 3" key="1">
    <citation type="submission" date="2020-06" db="EMBL/GenBank/DDBJ databases">
        <title>Anoxygenic phototrophic Chloroflexota member uses a Type I reaction center.</title>
        <authorList>
            <person name="Tsuji J.M."/>
            <person name="Shaw N.A."/>
            <person name="Nagashima S."/>
            <person name="Venkiteswaran J."/>
            <person name="Schiff S.L."/>
            <person name="Hanada S."/>
            <person name="Tank M."/>
            <person name="Neufeld J.D."/>
        </authorList>
    </citation>
    <scope>NUCLEOTIDE SEQUENCE [LARGE SCALE GENOMIC DNA]</scope>
    <source>
        <strain evidence="1">L227-S17</strain>
    </source>
</reference>
<dbReference type="AlphaFoldDB" id="A0A8T7LQY7"/>
<evidence type="ECO:0000313" key="4">
    <source>
        <dbReference type="Proteomes" id="UP001431572"/>
    </source>
</evidence>
<accession>A0A8T7LQY7</accession>
<name>A0A8T7LQY7_9CHLR</name>
<evidence type="ECO:0000313" key="2">
    <source>
        <dbReference type="EMBL" id="WJW66290.1"/>
    </source>
</evidence>
<dbReference type="Proteomes" id="UP000521676">
    <property type="component" value="Unassembled WGS sequence"/>
</dbReference>
<evidence type="ECO:0000313" key="1">
    <source>
        <dbReference type="EMBL" id="NWJ44398.1"/>
    </source>
</evidence>
<dbReference type="RefSeq" id="WP_341468174.1">
    <property type="nucleotide sequence ID" value="NZ_CP128399.1"/>
</dbReference>
<dbReference type="Proteomes" id="UP001431572">
    <property type="component" value="Chromosome 1"/>
</dbReference>